<organism evidence="2 3">
    <name type="scientific">Fonsecaea multimorphosa CBS 102226</name>
    <dbReference type="NCBI Taxonomy" id="1442371"/>
    <lineage>
        <taxon>Eukaryota</taxon>
        <taxon>Fungi</taxon>
        <taxon>Dikarya</taxon>
        <taxon>Ascomycota</taxon>
        <taxon>Pezizomycotina</taxon>
        <taxon>Eurotiomycetes</taxon>
        <taxon>Chaetothyriomycetidae</taxon>
        <taxon>Chaetothyriales</taxon>
        <taxon>Herpotrichiellaceae</taxon>
        <taxon>Fonsecaea</taxon>
    </lineage>
</organism>
<proteinExistence type="predicted"/>
<dbReference type="GeneID" id="27717337"/>
<dbReference type="EMBL" id="KN848101">
    <property type="protein sequence ID" value="KIX92739.1"/>
    <property type="molecule type" value="Genomic_DNA"/>
</dbReference>
<protein>
    <submittedName>
        <fullName evidence="2">Uncharacterized protein</fullName>
    </submittedName>
</protein>
<sequence length="99" mass="10354">MPPLPHLRHIPARVPKYGLGINGYCPGTRGAEWNLASASSSKSLSSGSAPDNAPNAAKPKIPKNIMPPSPPTNKSCSPTEGSPEGLSDMVEEYWLSGAE</sequence>
<gene>
    <name evidence="2" type="ORF">Z520_11591</name>
</gene>
<feature type="compositionally biased region" description="Low complexity" evidence="1">
    <location>
        <begin position="37"/>
        <end position="64"/>
    </location>
</feature>
<dbReference type="Proteomes" id="UP000053411">
    <property type="component" value="Unassembled WGS sequence"/>
</dbReference>
<dbReference type="AlphaFoldDB" id="A0A0D2JQH6"/>
<feature type="region of interest" description="Disordered" evidence="1">
    <location>
        <begin position="37"/>
        <end position="99"/>
    </location>
</feature>
<evidence type="ECO:0000256" key="1">
    <source>
        <dbReference type="SAM" id="MobiDB-lite"/>
    </source>
</evidence>
<dbReference type="VEuPathDB" id="FungiDB:Z520_11591"/>
<keyword evidence="3" id="KW-1185">Reference proteome</keyword>
<name>A0A0D2JQH6_9EURO</name>
<accession>A0A0D2JQH6</accession>
<dbReference type="RefSeq" id="XP_016626862.1">
    <property type="nucleotide sequence ID" value="XM_016782079.1"/>
</dbReference>
<reference evidence="2 3" key="1">
    <citation type="submission" date="2015-01" db="EMBL/GenBank/DDBJ databases">
        <title>The Genome Sequence of Fonsecaea multimorphosa CBS 102226.</title>
        <authorList>
            <consortium name="The Broad Institute Genomics Platform"/>
            <person name="Cuomo C."/>
            <person name="de Hoog S."/>
            <person name="Gorbushina A."/>
            <person name="Stielow B."/>
            <person name="Teixiera M."/>
            <person name="Abouelleil A."/>
            <person name="Chapman S.B."/>
            <person name="Priest M."/>
            <person name="Young S.K."/>
            <person name="Wortman J."/>
            <person name="Nusbaum C."/>
            <person name="Birren B."/>
        </authorList>
    </citation>
    <scope>NUCLEOTIDE SEQUENCE [LARGE SCALE GENOMIC DNA]</scope>
    <source>
        <strain evidence="2 3">CBS 102226</strain>
    </source>
</reference>
<evidence type="ECO:0000313" key="3">
    <source>
        <dbReference type="Proteomes" id="UP000053411"/>
    </source>
</evidence>
<evidence type="ECO:0000313" key="2">
    <source>
        <dbReference type="EMBL" id="KIX92739.1"/>
    </source>
</evidence>